<evidence type="ECO:0000259" key="4">
    <source>
        <dbReference type="PROSITE" id="PS50949"/>
    </source>
</evidence>
<evidence type="ECO:0000256" key="1">
    <source>
        <dbReference type="ARBA" id="ARBA00023015"/>
    </source>
</evidence>
<dbReference type="EMBL" id="CP094970">
    <property type="protein sequence ID" value="UYM03881.1"/>
    <property type="molecule type" value="Genomic_DNA"/>
</dbReference>
<keyword evidence="2" id="KW-0238">DNA-binding</keyword>
<dbReference type="Pfam" id="PF00392">
    <property type="entry name" value="GntR"/>
    <property type="match status" value="1"/>
</dbReference>
<dbReference type="CDD" id="cd07377">
    <property type="entry name" value="WHTH_GntR"/>
    <property type="match status" value="1"/>
</dbReference>
<dbReference type="GO" id="GO:0003677">
    <property type="term" value="F:DNA binding"/>
    <property type="evidence" value="ECO:0007669"/>
    <property type="project" value="UniProtKB-KW"/>
</dbReference>
<keyword evidence="3" id="KW-0804">Transcription</keyword>
<dbReference type="Proteomes" id="UP001164390">
    <property type="component" value="Chromosome"/>
</dbReference>
<dbReference type="PANTHER" id="PTHR38445:SF9">
    <property type="entry name" value="HTH-TYPE TRANSCRIPTIONAL REPRESSOR YTRA"/>
    <property type="match status" value="1"/>
</dbReference>
<keyword evidence="6" id="KW-1185">Reference proteome</keyword>
<gene>
    <name evidence="5" type="ORF">L0C25_15175</name>
</gene>
<dbReference type="PRINTS" id="PR00035">
    <property type="entry name" value="HTHGNTR"/>
</dbReference>
<dbReference type="GO" id="GO:0003700">
    <property type="term" value="F:DNA-binding transcription factor activity"/>
    <property type="evidence" value="ECO:0007669"/>
    <property type="project" value="InterPro"/>
</dbReference>
<evidence type="ECO:0000313" key="6">
    <source>
        <dbReference type="Proteomes" id="UP001164390"/>
    </source>
</evidence>
<accession>A0AA46YJV0</accession>
<dbReference type="Gene3D" id="1.10.10.10">
    <property type="entry name" value="Winged helix-like DNA-binding domain superfamily/Winged helix DNA-binding domain"/>
    <property type="match status" value="1"/>
</dbReference>
<evidence type="ECO:0000256" key="3">
    <source>
        <dbReference type="ARBA" id="ARBA00023163"/>
    </source>
</evidence>
<dbReference type="SMART" id="SM00345">
    <property type="entry name" value="HTH_GNTR"/>
    <property type="match status" value="1"/>
</dbReference>
<dbReference type="InterPro" id="IPR036390">
    <property type="entry name" value="WH_DNA-bd_sf"/>
</dbReference>
<dbReference type="InterPro" id="IPR036388">
    <property type="entry name" value="WH-like_DNA-bd_sf"/>
</dbReference>
<evidence type="ECO:0000313" key="5">
    <source>
        <dbReference type="EMBL" id="UYM03881.1"/>
    </source>
</evidence>
<dbReference type="PROSITE" id="PS50949">
    <property type="entry name" value="HTH_GNTR"/>
    <property type="match status" value="1"/>
</dbReference>
<reference evidence="5" key="1">
    <citation type="submission" date="2022-01" db="EMBL/GenBank/DDBJ databases">
        <title>Nocardioidaceae gen. sp. A5X3R13.</title>
        <authorList>
            <person name="Lopez Marin M.A."/>
            <person name="Uhlik O."/>
        </authorList>
    </citation>
    <scope>NUCLEOTIDE SEQUENCE</scope>
    <source>
        <strain evidence="5">A5X3R13</strain>
    </source>
</reference>
<dbReference type="PANTHER" id="PTHR38445">
    <property type="entry name" value="HTH-TYPE TRANSCRIPTIONAL REPRESSOR YTRA"/>
    <property type="match status" value="1"/>
</dbReference>
<name>A0AA46YJV0_9ACTN</name>
<feature type="domain" description="HTH gntR-type" evidence="4">
    <location>
        <begin position="12"/>
        <end position="80"/>
    </location>
</feature>
<dbReference type="InterPro" id="IPR000524">
    <property type="entry name" value="Tscrpt_reg_HTH_GntR"/>
</dbReference>
<dbReference type="KEGG" id="sgrg:L0C25_15175"/>
<protein>
    <submittedName>
        <fullName evidence="5">GntR family transcriptional regulator</fullName>
    </submittedName>
</protein>
<dbReference type="RefSeq" id="WP_271632523.1">
    <property type="nucleotide sequence ID" value="NZ_CP094970.1"/>
</dbReference>
<dbReference type="AlphaFoldDB" id="A0AA46YJV0"/>
<evidence type="ECO:0000256" key="2">
    <source>
        <dbReference type="ARBA" id="ARBA00023125"/>
    </source>
</evidence>
<proteinExistence type="predicted"/>
<sequence>MNLIVVDTSIAEAPYEQVRRQIAAHVASGELKAGQKLPTVRQLATDLGLSNNTVARAYRELEAGGVIETHGRKGTFVTSTLLGQTDGSGAQDAAAEYAALARRLGLSLPEATRLLEARWSDR</sequence>
<dbReference type="SUPFAM" id="SSF46785">
    <property type="entry name" value="Winged helix' DNA-binding domain"/>
    <property type="match status" value="1"/>
</dbReference>
<organism evidence="5 6">
    <name type="scientific">Solicola gregarius</name>
    <dbReference type="NCBI Taxonomy" id="2908642"/>
    <lineage>
        <taxon>Bacteria</taxon>
        <taxon>Bacillati</taxon>
        <taxon>Actinomycetota</taxon>
        <taxon>Actinomycetes</taxon>
        <taxon>Propionibacteriales</taxon>
        <taxon>Nocardioidaceae</taxon>
        <taxon>Solicola</taxon>
    </lineage>
</organism>
<keyword evidence="1" id="KW-0805">Transcription regulation</keyword>